<feature type="domain" description="Alanine dehydrogenase/pyridine nucleotide transhydrogenase NAD(H)-binding" evidence="14">
    <location>
        <begin position="181"/>
        <end position="320"/>
    </location>
</feature>
<comment type="pathway">
    <text evidence="1 13">Amino-acid biosynthesis; L-lysine biosynthesis via AAA pathway; L-lysine from L-alpha-aminoadipate (fungal route): step 3/3.</text>
</comment>
<evidence type="ECO:0000256" key="6">
    <source>
        <dbReference type="ARBA" id="ARBA00022605"/>
    </source>
</evidence>
<evidence type="ECO:0000256" key="13">
    <source>
        <dbReference type="PIRNR" id="PIRNR018250"/>
    </source>
</evidence>
<evidence type="ECO:0000256" key="3">
    <source>
        <dbReference type="ARBA" id="ARBA00011245"/>
    </source>
</evidence>
<evidence type="ECO:0000256" key="8">
    <source>
        <dbReference type="ARBA" id="ARBA00023027"/>
    </source>
</evidence>
<dbReference type="InterPro" id="IPR051168">
    <property type="entry name" value="AASS"/>
</dbReference>
<comment type="subunit">
    <text evidence="3">Monomer.</text>
</comment>
<dbReference type="Proteomes" id="UP000818624">
    <property type="component" value="Chromosome 3"/>
</dbReference>
<dbReference type="SUPFAM" id="SSF51735">
    <property type="entry name" value="NAD(P)-binding Rossmann-fold domains"/>
    <property type="match status" value="1"/>
</dbReference>
<keyword evidence="6 13" id="KW-0028">Amino-acid biosynthesis</keyword>
<dbReference type="InterPro" id="IPR007698">
    <property type="entry name" value="AlaDH/PNT_NAD(H)-bd"/>
</dbReference>
<dbReference type="CDD" id="cd12188">
    <property type="entry name" value="SDH"/>
    <property type="match status" value="1"/>
</dbReference>
<feature type="domain" description="Alanine dehydrogenase/pyridine nucleotide transhydrogenase N-terminal" evidence="15">
    <location>
        <begin position="9"/>
        <end position="143"/>
    </location>
</feature>
<keyword evidence="8 13" id="KW-0520">NAD</keyword>
<dbReference type="EMBL" id="CP046236">
    <property type="protein sequence ID" value="WFD48948.1"/>
    <property type="molecule type" value="Genomic_DNA"/>
</dbReference>
<dbReference type="Gene3D" id="3.40.50.720">
    <property type="entry name" value="NAD(P)-binding Rossmann-like Domain"/>
    <property type="match status" value="2"/>
</dbReference>
<keyword evidence="10" id="KW-1015">Disulfide bond</keyword>
<dbReference type="SMART" id="SM01002">
    <property type="entry name" value="AlaDh_PNT_C"/>
    <property type="match status" value="1"/>
</dbReference>
<evidence type="ECO:0000256" key="2">
    <source>
        <dbReference type="ARBA" id="ARBA00005689"/>
    </source>
</evidence>
<dbReference type="InterPro" id="IPR027281">
    <property type="entry name" value="Lys1"/>
</dbReference>
<organism evidence="16 17">
    <name type="scientific">Malassezia furfur</name>
    <name type="common">Pityriasis versicolor infection agent</name>
    <name type="synonym">Pityrosporum furfur</name>
    <dbReference type="NCBI Taxonomy" id="55194"/>
    <lineage>
        <taxon>Eukaryota</taxon>
        <taxon>Fungi</taxon>
        <taxon>Dikarya</taxon>
        <taxon>Basidiomycota</taxon>
        <taxon>Ustilaginomycotina</taxon>
        <taxon>Malasseziomycetes</taxon>
        <taxon>Malasseziales</taxon>
        <taxon>Malasseziaceae</taxon>
        <taxon>Malassezia</taxon>
    </lineage>
</organism>
<keyword evidence="7 13" id="KW-0560">Oxidoreductase</keyword>
<dbReference type="InterPro" id="IPR007886">
    <property type="entry name" value="AlaDH/PNT_N"/>
</dbReference>
<evidence type="ECO:0000256" key="9">
    <source>
        <dbReference type="ARBA" id="ARBA00023154"/>
    </source>
</evidence>
<evidence type="ECO:0000259" key="14">
    <source>
        <dbReference type="SMART" id="SM01002"/>
    </source>
</evidence>
<comment type="similarity">
    <text evidence="2 13">Belongs to the AlaDH/PNT family.</text>
</comment>
<dbReference type="SUPFAM" id="SSF52283">
    <property type="entry name" value="Formate/glycerate dehydrogenase catalytic domain-like"/>
    <property type="match status" value="1"/>
</dbReference>
<evidence type="ECO:0000313" key="16">
    <source>
        <dbReference type="EMBL" id="WFD48948.1"/>
    </source>
</evidence>
<dbReference type="PANTHER" id="PTHR11133:SF23">
    <property type="entry name" value="SACCHAROPINE DEHYDROGENASE [NAD(+), L-LYSINE-FORMING]"/>
    <property type="match status" value="1"/>
</dbReference>
<evidence type="ECO:0000256" key="7">
    <source>
        <dbReference type="ARBA" id="ARBA00023002"/>
    </source>
</evidence>
<protein>
    <recommendedName>
        <fullName evidence="5 13">Saccharopine dehydrogenase [NAD(+), L-lysine-forming]</fullName>
        <shortName evidence="13">SDH</shortName>
        <ecNumber evidence="4 13">1.5.1.7</ecNumber>
    </recommendedName>
    <alternativeName>
        <fullName evidence="11 13">Lysine--2-oxoglutarate reductase</fullName>
    </alternativeName>
</protein>
<evidence type="ECO:0000256" key="12">
    <source>
        <dbReference type="ARBA" id="ARBA00047860"/>
    </source>
</evidence>
<reference evidence="16 17" key="1">
    <citation type="journal article" date="2020" name="Elife">
        <title>Loss of centromere function drives karyotype evolution in closely related Malassezia species.</title>
        <authorList>
            <person name="Sankaranarayanan S.R."/>
            <person name="Ianiri G."/>
            <person name="Coelho M.A."/>
            <person name="Reza M.H."/>
            <person name="Thimmappa B.C."/>
            <person name="Ganguly P."/>
            <person name="Vadnala R.N."/>
            <person name="Sun S."/>
            <person name="Siddharthan R."/>
            <person name="Tellgren-Roth C."/>
            <person name="Dawson T.L."/>
            <person name="Heitman J."/>
            <person name="Sanyal K."/>
        </authorList>
    </citation>
    <scope>NUCLEOTIDE SEQUENCE [LARGE SCALE GENOMIC DNA]</scope>
    <source>
        <strain evidence="16">CBS14141</strain>
    </source>
</reference>
<dbReference type="Pfam" id="PF05222">
    <property type="entry name" value="AlaDh_PNT_N"/>
    <property type="match status" value="1"/>
</dbReference>
<keyword evidence="17" id="KW-1185">Reference proteome</keyword>
<comment type="catalytic activity">
    <reaction evidence="12 13">
        <text>L-saccharopine + NAD(+) + H2O = L-lysine + 2-oxoglutarate + NADH + H(+)</text>
        <dbReference type="Rhea" id="RHEA:12440"/>
        <dbReference type="ChEBI" id="CHEBI:15377"/>
        <dbReference type="ChEBI" id="CHEBI:15378"/>
        <dbReference type="ChEBI" id="CHEBI:16810"/>
        <dbReference type="ChEBI" id="CHEBI:32551"/>
        <dbReference type="ChEBI" id="CHEBI:57540"/>
        <dbReference type="ChEBI" id="CHEBI:57945"/>
        <dbReference type="ChEBI" id="CHEBI:57951"/>
        <dbReference type="EC" id="1.5.1.7"/>
    </reaction>
</comment>
<gene>
    <name evidence="16" type="primary">LYS1</name>
    <name evidence="16" type="ORF">GLX27_003621</name>
</gene>
<accession>A0ABY8EY07</accession>
<dbReference type="PIRSF" id="PIRSF018250">
    <property type="entry name" value="Saccharopine_DH_Lys"/>
    <property type="match status" value="1"/>
</dbReference>
<name>A0ABY8EY07_MALFU</name>
<sequence>MTTQTQPLWLRCETKPAEHRSALTPTTARKLIDAGFAITVERDPQRIFDDEEFEAAGCTLVDHHTWPQAPKDFPIIGLKELDTPGPDLCHTHIQFAHCYKHQEGWVDVLARFKRGGGKLYDLEFLEDANGRRVAAFGWHAGFAGAALGLIGLADQLEGKQLGKQTAYPNEDALLQVTRAAVETIRKHRPDGQVKSLVIGALGRCGRGAIDCLEKSGCRPEEIMRWDIQETSAKSGPYQEIVDADLFVNCIYLSKKIPSFVDHAFLEKAGKDRRLGMIVDVSCDTTNPNNPLPVYSINTTFDAPTVAVDLPEGLPKLEVISIDHLPTLLPREASEQFSHDLLPSLLQLPYVTGAAGPEALKHVDEEGKGAVWTRAEALFRKHLAEAEANGA</sequence>
<keyword evidence="9 13" id="KW-0457">Lysine biosynthesis</keyword>
<evidence type="ECO:0000256" key="11">
    <source>
        <dbReference type="ARBA" id="ARBA00033228"/>
    </source>
</evidence>
<dbReference type="PANTHER" id="PTHR11133">
    <property type="entry name" value="SACCHAROPINE DEHYDROGENASE"/>
    <property type="match status" value="1"/>
</dbReference>
<evidence type="ECO:0000313" key="17">
    <source>
        <dbReference type="Proteomes" id="UP000818624"/>
    </source>
</evidence>
<evidence type="ECO:0000256" key="10">
    <source>
        <dbReference type="ARBA" id="ARBA00023157"/>
    </source>
</evidence>
<dbReference type="EC" id="1.5.1.7" evidence="4 13"/>
<proteinExistence type="inferred from homology"/>
<evidence type="ECO:0000256" key="4">
    <source>
        <dbReference type="ARBA" id="ARBA00012847"/>
    </source>
</evidence>
<dbReference type="InterPro" id="IPR036291">
    <property type="entry name" value="NAD(P)-bd_dom_sf"/>
</dbReference>
<evidence type="ECO:0000256" key="5">
    <source>
        <dbReference type="ARBA" id="ARBA00021221"/>
    </source>
</evidence>
<evidence type="ECO:0000256" key="1">
    <source>
        <dbReference type="ARBA" id="ARBA00004884"/>
    </source>
</evidence>
<dbReference type="SMART" id="SM01003">
    <property type="entry name" value="AlaDh_PNT_N"/>
    <property type="match status" value="1"/>
</dbReference>
<evidence type="ECO:0000259" key="15">
    <source>
        <dbReference type="SMART" id="SM01003"/>
    </source>
</evidence>